<feature type="compositionally biased region" description="Polar residues" evidence="1">
    <location>
        <begin position="402"/>
        <end position="420"/>
    </location>
</feature>
<protein>
    <submittedName>
        <fullName evidence="2">Uncharacterized protein</fullName>
    </submittedName>
</protein>
<dbReference type="VEuPathDB" id="MicrosporidiaDB:CWI36_1440p0020"/>
<evidence type="ECO:0000313" key="2">
    <source>
        <dbReference type="EMBL" id="TBU00224.1"/>
    </source>
</evidence>
<reference evidence="2 3" key="1">
    <citation type="submission" date="2017-12" db="EMBL/GenBank/DDBJ databases">
        <authorList>
            <person name="Pombert J.-F."/>
            <person name="Haag K.L."/>
            <person name="Ebert D."/>
        </authorList>
    </citation>
    <scope>NUCLEOTIDE SEQUENCE [LARGE SCALE GENOMIC DNA]</scope>
    <source>
        <strain evidence="2">IL-BN-2</strain>
    </source>
</reference>
<feature type="region of interest" description="Disordered" evidence="1">
    <location>
        <begin position="394"/>
        <end position="421"/>
    </location>
</feature>
<dbReference type="VEuPathDB" id="MicrosporidiaDB:CWI36_1440p0010"/>
<feature type="compositionally biased region" description="Polar residues" evidence="1">
    <location>
        <begin position="655"/>
        <end position="678"/>
    </location>
</feature>
<dbReference type="VEuPathDB" id="MicrosporidiaDB:CWI39_1751p0010"/>
<dbReference type="AlphaFoldDB" id="A0A4Q9KYZ7"/>
<feature type="compositionally biased region" description="Low complexity" evidence="1">
    <location>
        <begin position="679"/>
        <end position="692"/>
    </location>
</feature>
<evidence type="ECO:0000256" key="1">
    <source>
        <dbReference type="SAM" id="MobiDB-lite"/>
    </source>
</evidence>
<proteinExistence type="predicted"/>
<gene>
    <name evidence="2" type="ORF">CWI39_1751p0010</name>
</gene>
<sequence length="723" mass="82504">MIEVFKSKILQIKFKKDHKFDFINDKKFDFESKDTTKNYQVLDYMTYIFFICELNGKDFIKNRKPDDPNKENIQIPLYHNIVKSLKNFYNFFIPIRNLPSNRTDVTSRISDTMRDYRVEEIDFNPLISHSNPLANSTPLNEHRSREILTDTVLASESHILNNNIYSPEYFNSTDLNITARDIPGTANAFIAHLDFISNINNSENQNSSSSINSANCTDLKDIVKDSEAMPIDLSSNIASNLIMEDGDISEAVCLQMNENLSQTILSESCLGLQPEQETEEEFLNKSKPMNSNNEGFRKLDTKNLESNSPRIMASQENIVPLSFSSKEALNELIKCESRYSPTHLKDSDTTPLNNLQTAIIQTQETDNLNQILQITNSDENVSCISNILSESSSNNEDLETSISTSRHNISPNNQTNTMHSPTIFRPQIEPVRSHSQQNLYESDTSLQPKTPETSDISHTNTSNYLYCRKTTRQIHASEPIYLIESCISSFSLETTETIPIEKCMNFNCIETKKNIPRNAELILDESTSIIYAEINPIETCLFKPDINPPKLFQAKETLSTHSFTNASETSTETIEAAEQQENTLFKQEIILKCVKNPVIFHLQQIKFTSNIDPNYIYIIKEEPIETPDFYLFDVQSERSKSDSDNNLYEIVSLSPPDQSYTELTNQQTPNDTVNSNKGSNTQNENSNTQETSVPSLDDHDAFIKWIEEYNFNKSPDPSKITEI</sequence>
<feature type="region of interest" description="Disordered" evidence="1">
    <location>
        <begin position="434"/>
        <end position="458"/>
    </location>
</feature>
<name>A0A4Q9KYZ7_9MICR</name>
<organism evidence="2 3">
    <name type="scientific">Hamiltosporidium magnivora</name>
    <dbReference type="NCBI Taxonomy" id="148818"/>
    <lineage>
        <taxon>Eukaryota</taxon>
        <taxon>Fungi</taxon>
        <taxon>Fungi incertae sedis</taxon>
        <taxon>Microsporidia</taxon>
        <taxon>Dubosqiidae</taxon>
        <taxon>Hamiltosporidium</taxon>
    </lineage>
</organism>
<accession>A0A4Q9KYZ7</accession>
<dbReference type="Proteomes" id="UP000293045">
    <property type="component" value="Unassembled WGS sequence"/>
</dbReference>
<dbReference type="EMBL" id="PIXR01001751">
    <property type="protein sequence ID" value="TBU00224.1"/>
    <property type="molecule type" value="Genomic_DNA"/>
</dbReference>
<feature type="region of interest" description="Disordered" evidence="1">
    <location>
        <begin position="653"/>
        <end position="694"/>
    </location>
</feature>
<comment type="caution">
    <text evidence="2">The sequence shown here is derived from an EMBL/GenBank/DDBJ whole genome shotgun (WGS) entry which is preliminary data.</text>
</comment>
<evidence type="ECO:0000313" key="3">
    <source>
        <dbReference type="Proteomes" id="UP000293045"/>
    </source>
</evidence>